<accession>A0ACB6ZWG4</accession>
<reference evidence="1" key="2">
    <citation type="journal article" date="2020" name="Nat. Commun.">
        <title>Large-scale genome sequencing of mycorrhizal fungi provides insights into the early evolution of symbiotic traits.</title>
        <authorList>
            <person name="Miyauchi S."/>
            <person name="Kiss E."/>
            <person name="Kuo A."/>
            <person name="Drula E."/>
            <person name="Kohler A."/>
            <person name="Sanchez-Garcia M."/>
            <person name="Morin E."/>
            <person name="Andreopoulos B."/>
            <person name="Barry K.W."/>
            <person name="Bonito G."/>
            <person name="Buee M."/>
            <person name="Carver A."/>
            <person name="Chen C."/>
            <person name="Cichocki N."/>
            <person name="Clum A."/>
            <person name="Culley D."/>
            <person name="Crous P.W."/>
            <person name="Fauchery L."/>
            <person name="Girlanda M."/>
            <person name="Hayes R.D."/>
            <person name="Keri Z."/>
            <person name="LaButti K."/>
            <person name="Lipzen A."/>
            <person name="Lombard V."/>
            <person name="Magnuson J."/>
            <person name="Maillard F."/>
            <person name="Murat C."/>
            <person name="Nolan M."/>
            <person name="Ohm R.A."/>
            <person name="Pangilinan J."/>
            <person name="Pereira M.F."/>
            <person name="Perotto S."/>
            <person name="Peter M."/>
            <person name="Pfister S."/>
            <person name="Riley R."/>
            <person name="Sitrit Y."/>
            <person name="Stielow J.B."/>
            <person name="Szollosi G."/>
            <person name="Zifcakova L."/>
            <person name="Stursova M."/>
            <person name="Spatafora J.W."/>
            <person name="Tedersoo L."/>
            <person name="Vaario L.M."/>
            <person name="Yamada A."/>
            <person name="Yan M."/>
            <person name="Wang P."/>
            <person name="Xu J."/>
            <person name="Bruns T."/>
            <person name="Baldrian P."/>
            <person name="Vilgalys R."/>
            <person name="Dunand C."/>
            <person name="Henrissat B."/>
            <person name="Grigoriev I.V."/>
            <person name="Hibbett D."/>
            <person name="Nagy L.G."/>
            <person name="Martin F.M."/>
        </authorList>
    </citation>
    <scope>NUCLEOTIDE SEQUENCE</scope>
    <source>
        <strain evidence="1">P2</strain>
    </source>
</reference>
<keyword evidence="2" id="KW-1185">Reference proteome</keyword>
<gene>
    <name evidence="1" type="ORF">BDM02DRAFT_3182422</name>
</gene>
<reference evidence="1" key="1">
    <citation type="submission" date="2019-10" db="EMBL/GenBank/DDBJ databases">
        <authorList>
            <consortium name="DOE Joint Genome Institute"/>
            <person name="Kuo A."/>
            <person name="Miyauchi S."/>
            <person name="Kiss E."/>
            <person name="Drula E."/>
            <person name="Kohler A."/>
            <person name="Sanchez-Garcia M."/>
            <person name="Andreopoulos B."/>
            <person name="Barry K.W."/>
            <person name="Bonito G."/>
            <person name="Buee M."/>
            <person name="Carver A."/>
            <person name="Chen C."/>
            <person name="Cichocki N."/>
            <person name="Clum A."/>
            <person name="Culley D."/>
            <person name="Crous P.W."/>
            <person name="Fauchery L."/>
            <person name="Girlanda M."/>
            <person name="Hayes R."/>
            <person name="Keri Z."/>
            <person name="Labutti K."/>
            <person name="Lipzen A."/>
            <person name="Lombard V."/>
            <person name="Magnuson J."/>
            <person name="Maillard F."/>
            <person name="Morin E."/>
            <person name="Murat C."/>
            <person name="Nolan M."/>
            <person name="Ohm R."/>
            <person name="Pangilinan J."/>
            <person name="Pereira M."/>
            <person name="Perotto S."/>
            <person name="Peter M."/>
            <person name="Riley R."/>
            <person name="Sitrit Y."/>
            <person name="Stielow B."/>
            <person name="Szollosi G."/>
            <person name="Zifcakova L."/>
            <person name="Stursova M."/>
            <person name="Spatafora J.W."/>
            <person name="Tedersoo L."/>
            <person name="Vaario L.-M."/>
            <person name="Yamada A."/>
            <person name="Yan M."/>
            <person name="Wang P."/>
            <person name="Xu J."/>
            <person name="Bruns T."/>
            <person name="Baldrian P."/>
            <person name="Vilgalys R."/>
            <person name="Henrissat B."/>
            <person name="Grigoriev I.V."/>
            <person name="Hibbett D."/>
            <person name="Nagy L.G."/>
            <person name="Martin F.M."/>
        </authorList>
    </citation>
    <scope>NUCLEOTIDE SEQUENCE</scope>
    <source>
        <strain evidence="1">P2</strain>
    </source>
</reference>
<name>A0ACB6ZWG4_THEGA</name>
<evidence type="ECO:0000313" key="1">
    <source>
        <dbReference type="EMBL" id="KAF9654002.1"/>
    </source>
</evidence>
<evidence type="ECO:0000313" key="2">
    <source>
        <dbReference type="Proteomes" id="UP000886501"/>
    </source>
</evidence>
<proteinExistence type="predicted"/>
<comment type="caution">
    <text evidence="1">The sequence shown here is derived from an EMBL/GenBank/DDBJ whole genome shotgun (WGS) entry which is preliminary data.</text>
</comment>
<protein>
    <submittedName>
        <fullName evidence="1">Uncharacterized protein</fullName>
    </submittedName>
</protein>
<dbReference type="Proteomes" id="UP000886501">
    <property type="component" value="Unassembled WGS sequence"/>
</dbReference>
<sequence>MSTVGEWSVMQRYRRRWHQAVPGLDVFAHRLRIPEDVQLKILEQRKDKKIEAKPRPSCMVLTSQTPNIRGALETGSSPAGLSSIPRATTLEEWPSSPEMDEIGPQPEPEHVPEIPQAAIGSRPQNPSSPPPTQPPRPRSPLTSSSIPQMQNEPASPESIRTSIQAVSGSQLSSSKNPPTWVRLDNEPSNGPGFKSLSPQHDHPPISMPQPIPGTRLSPVKQAMKQLRLEPPSKTTRKPLSGPSPLDRLSEAVVVHMNEMAVDVEIQDLAASTQSSLEYASTQDEDKVVADAEPPKLADKPSEAVSSRLLSKVTKQPIEPVKSPPPSESPKPASRVDFVLEQVDTDSKRKYSGALSAQDDSKDVKRQKVAKGPGPRKPGKHLSFVDPNKFKRPFHSKHQIRKISAQNGTTKTTEPSAVAQPDEDEWTNKYFNARFYREPKYPRMTAAFETEPLQKVTKSKEAAYGNGRDSGGLRPRNESRRTGTSNSSHQLPGKNRKTARVPNDDESPGRSAAPVRVQHSEPLRKDMERDLVAIEFQYPLARKSGLYALDLNSPPARTPWGQVDE</sequence>
<dbReference type="EMBL" id="MU117962">
    <property type="protein sequence ID" value="KAF9654002.1"/>
    <property type="molecule type" value="Genomic_DNA"/>
</dbReference>
<organism evidence="1 2">
    <name type="scientific">Thelephora ganbajun</name>
    <name type="common">Ganba fungus</name>
    <dbReference type="NCBI Taxonomy" id="370292"/>
    <lineage>
        <taxon>Eukaryota</taxon>
        <taxon>Fungi</taxon>
        <taxon>Dikarya</taxon>
        <taxon>Basidiomycota</taxon>
        <taxon>Agaricomycotina</taxon>
        <taxon>Agaricomycetes</taxon>
        <taxon>Thelephorales</taxon>
        <taxon>Thelephoraceae</taxon>
        <taxon>Thelephora</taxon>
    </lineage>
</organism>